<dbReference type="WBParaSite" id="nRc.2.0.1.t05444-RA">
    <property type="protein sequence ID" value="nRc.2.0.1.t05444-RA"/>
    <property type="gene ID" value="nRc.2.0.1.g05444"/>
</dbReference>
<dbReference type="AlphaFoldDB" id="A0A915HU73"/>
<evidence type="ECO:0000313" key="1">
    <source>
        <dbReference type="Proteomes" id="UP000887565"/>
    </source>
</evidence>
<evidence type="ECO:0000313" key="2">
    <source>
        <dbReference type="WBParaSite" id="nRc.2.0.1.t05444-RA"/>
    </source>
</evidence>
<dbReference type="Proteomes" id="UP000887565">
    <property type="component" value="Unplaced"/>
</dbReference>
<name>A0A915HU73_ROMCU</name>
<accession>A0A915HU73</accession>
<organism evidence="1 2">
    <name type="scientific">Romanomermis culicivorax</name>
    <name type="common">Nematode worm</name>
    <dbReference type="NCBI Taxonomy" id="13658"/>
    <lineage>
        <taxon>Eukaryota</taxon>
        <taxon>Metazoa</taxon>
        <taxon>Ecdysozoa</taxon>
        <taxon>Nematoda</taxon>
        <taxon>Enoplea</taxon>
        <taxon>Dorylaimia</taxon>
        <taxon>Mermithida</taxon>
        <taxon>Mermithoidea</taxon>
        <taxon>Mermithidae</taxon>
        <taxon>Romanomermis</taxon>
    </lineage>
</organism>
<proteinExistence type="predicted"/>
<sequence length="63" mass="7387">MGFLHKKKSTNVVDVKIWDTKNRLADQRMKKKFYDHRFCPGNDTRGKNIGAKNAPGFYRIDET</sequence>
<keyword evidence="1" id="KW-1185">Reference proteome</keyword>
<protein>
    <submittedName>
        <fullName evidence="2">Uncharacterized protein</fullName>
    </submittedName>
</protein>
<reference evidence="2" key="1">
    <citation type="submission" date="2022-11" db="UniProtKB">
        <authorList>
            <consortium name="WormBaseParasite"/>
        </authorList>
    </citation>
    <scope>IDENTIFICATION</scope>
</reference>